<dbReference type="AlphaFoldDB" id="A0A1T4KXS6"/>
<accession>A0A1T4KXS6</accession>
<dbReference type="Pfam" id="PF00583">
    <property type="entry name" value="Acetyltransf_1"/>
    <property type="match status" value="1"/>
</dbReference>
<dbReference type="PANTHER" id="PTHR43305:SF1">
    <property type="entry name" value="FAMILY N-ACETYLTRANSFERASE, PUTATIVE (AFU_ORTHOLOGUE AFUA_2G01380)-RELATED"/>
    <property type="match status" value="1"/>
</dbReference>
<dbReference type="Gene3D" id="3.40.630.30">
    <property type="match status" value="1"/>
</dbReference>
<keyword evidence="3" id="KW-1185">Reference proteome</keyword>
<dbReference type="GO" id="GO:0016747">
    <property type="term" value="F:acyltransferase activity, transferring groups other than amino-acyl groups"/>
    <property type="evidence" value="ECO:0007669"/>
    <property type="project" value="InterPro"/>
</dbReference>
<dbReference type="EMBL" id="FUXB01000002">
    <property type="protein sequence ID" value="SJZ47153.1"/>
    <property type="molecule type" value="Genomic_DNA"/>
</dbReference>
<dbReference type="GeneID" id="70583421"/>
<dbReference type="RefSeq" id="WP_078924781.1">
    <property type="nucleotide sequence ID" value="NZ_FUXB01000002.1"/>
</dbReference>
<evidence type="ECO:0000313" key="3">
    <source>
        <dbReference type="Proteomes" id="UP000190834"/>
    </source>
</evidence>
<dbReference type="InterPro" id="IPR016181">
    <property type="entry name" value="Acyl_CoA_acyltransferase"/>
</dbReference>
<dbReference type="CDD" id="cd04301">
    <property type="entry name" value="NAT_SF"/>
    <property type="match status" value="1"/>
</dbReference>
<dbReference type="STRING" id="1123491.SAMN02745782_00358"/>
<proteinExistence type="predicted"/>
<dbReference type="PANTHER" id="PTHR43305">
    <property type="entry name" value="FAMILY N-ACETYLTRANSFERASE, PUTATIVE (AFU_ORTHOLOGUE AFUA_2G01380)-RELATED"/>
    <property type="match status" value="1"/>
</dbReference>
<dbReference type="PROSITE" id="PS51186">
    <property type="entry name" value="GNAT"/>
    <property type="match status" value="1"/>
</dbReference>
<dbReference type="InterPro" id="IPR052777">
    <property type="entry name" value="Acetyltransferase_Enz"/>
</dbReference>
<evidence type="ECO:0000259" key="1">
    <source>
        <dbReference type="PROSITE" id="PS51186"/>
    </source>
</evidence>
<dbReference type="SUPFAM" id="SSF55729">
    <property type="entry name" value="Acyl-CoA N-acyltransferases (Nat)"/>
    <property type="match status" value="1"/>
</dbReference>
<gene>
    <name evidence="2" type="ORF">SAMN02745782_00358</name>
</gene>
<dbReference type="OrthoDB" id="5419426at2"/>
<protein>
    <submittedName>
        <fullName evidence="2">Putative acetyltransferase</fullName>
    </submittedName>
</protein>
<evidence type="ECO:0000313" key="2">
    <source>
        <dbReference type="EMBL" id="SJZ47153.1"/>
    </source>
</evidence>
<organism evidence="2 3">
    <name type="scientific">Vibrio cincinnatiensis DSM 19608</name>
    <dbReference type="NCBI Taxonomy" id="1123491"/>
    <lineage>
        <taxon>Bacteria</taxon>
        <taxon>Pseudomonadati</taxon>
        <taxon>Pseudomonadota</taxon>
        <taxon>Gammaproteobacteria</taxon>
        <taxon>Vibrionales</taxon>
        <taxon>Vibrionaceae</taxon>
        <taxon>Vibrio</taxon>
    </lineage>
</organism>
<dbReference type="Proteomes" id="UP000190834">
    <property type="component" value="Unassembled WGS sequence"/>
</dbReference>
<sequence length="160" mass="17547">MKIEIFPISSEFDQPLANIIKTVGAEFGAIGEGFGPSDAEVNNMSRYYQPENKSGYWIATLNGQLMGGGGIAPFNGSHSLCELKKLFLLPESRGYGIGKAIVEQCLSFAQQQGFTQCYLDTLSTMESAIHLYQTLGFTLLSEPMLGTEHNGCDVWMIKTF</sequence>
<reference evidence="3" key="1">
    <citation type="submission" date="2017-02" db="EMBL/GenBank/DDBJ databases">
        <authorList>
            <person name="Varghese N."/>
            <person name="Submissions S."/>
        </authorList>
    </citation>
    <scope>NUCLEOTIDE SEQUENCE [LARGE SCALE GENOMIC DNA]</scope>
    <source>
        <strain evidence="3">DSM 19608</strain>
    </source>
</reference>
<name>A0A1T4KXS6_VIBCI</name>
<keyword evidence="2" id="KW-0808">Transferase</keyword>
<feature type="domain" description="N-acetyltransferase" evidence="1">
    <location>
        <begin position="3"/>
        <end position="160"/>
    </location>
</feature>
<dbReference type="InterPro" id="IPR000182">
    <property type="entry name" value="GNAT_dom"/>
</dbReference>